<name>A0A9K3CP93_9EUKA</name>
<protein>
    <recommendedName>
        <fullName evidence="2">N-acetyltransferase domain-containing protein</fullName>
    </recommendedName>
</protein>
<dbReference type="AlphaFoldDB" id="A0A9K3CP93"/>
<dbReference type="GO" id="GO:0016747">
    <property type="term" value="F:acyltransferase activity, transferring groups other than amino-acyl groups"/>
    <property type="evidence" value="ECO:0007669"/>
    <property type="project" value="InterPro"/>
</dbReference>
<sequence length="285" mass="32191">MEDEEVVIGGRWKPRTRLERKADADRDLKEKSRLSRRREDYHSYQDPGDIQHAEEGTSGYISEESRFDRDFLAEERSRVREETEAKNLFLANRHVNGSTVEFRLGCHDDLESILSISNDAYKADEFFKLPEYHQRFTRQDVQGMMDGEGDYLCACAPGGGQIVGCLYLSRTVTVSGEGERERGVHCKGTFGCVAVGRQFDRRGIGSALIREAERLVLQSATEAGGASVTADIGMGVLNVRPDLFTWYGKQGYLRGQDIRPTSDEITRITLPGYDVCCVKMEKKLR</sequence>
<dbReference type="Pfam" id="PF00583">
    <property type="entry name" value="Acetyltransf_1"/>
    <property type="match status" value="1"/>
</dbReference>
<evidence type="ECO:0000313" key="4">
    <source>
        <dbReference type="Proteomes" id="UP000265618"/>
    </source>
</evidence>
<feature type="domain" description="N-acetyltransferase" evidence="2">
    <location>
        <begin position="137"/>
        <end position="218"/>
    </location>
</feature>
<evidence type="ECO:0000259" key="2">
    <source>
        <dbReference type="Pfam" id="PF00583"/>
    </source>
</evidence>
<dbReference type="Gene3D" id="3.40.630.30">
    <property type="match status" value="1"/>
</dbReference>
<dbReference type="SUPFAM" id="SSF55729">
    <property type="entry name" value="Acyl-CoA N-acyltransferases (Nat)"/>
    <property type="match status" value="1"/>
</dbReference>
<evidence type="ECO:0000256" key="1">
    <source>
        <dbReference type="SAM" id="MobiDB-lite"/>
    </source>
</evidence>
<dbReference type="OrthoDB" id="73213at2759"/>
<dbReference type="EMBL" id="BDIP01000052">
    <property type="protein sequence ID" value="GIQ79763.1"/>
    <property type="molecule type" value="Genomic_DNA"/>
</dbReference>
<dbReference type="InterPro" id="IPR016181">
    <property type="entry name" value="Acyl_CoA_acyltransferase"/>
</dbReference>
<dbReference type="CDD" id="cd04301">
    <property type="entry name" value="NAT_SF"/>
    <property type="match status" value="1"/>
</dbReference>
<keyword evidence="4" id="KW-1185">Reference proteome</keyword>
<dbReference type="InterPro" id="IPR000182">
    <property type="entry name" value="GNAT_dom"/>
</dbReference>
<accession>A0A9K3CP93</accession>
<evidence type="ECO:0000313" key="3">
    <source>
        <dbReference type="EMBL" id="GIQ79763.1"/>
    </source>
</evidence>
<gene>
    <name evidence="3" type="ORF">KIPB_000458</name>
</gene>
<feature type="region of interest" description="Disordered" evidence="1">
    <location>
        <begin position="19"/>
        <end position="59"/>
    </location>
</feature>
<organism evidence="3 4">
    <name type="scientific">Kipferlia bialata</name>
    <dbReference type="NCBI Taxonomy" id="797122"/>
    <lineage>
        <taxon>Eukaryota</taxon>
        <taxon>Metamonada</taxon>
        <taxon>Carpediemonas-like organisms</taxon>
        <taxon>Kipferlia</taxon>
    </lineage>
</organism>
<comment type="caution">
    <text evidence="3">The sequence shown here is derived from an EMBL/GenBank/DDBJ whole genome shotgun (WGS) entry which is preliminary data.</text>
</comment>
<proteinExistence type="predicted"/>
<feature type="compositionally biased region" description="Basic and acidic residues" evidence="1">
    <location>
        <begin position="19"/>
        <end position="55"/>
    </location>
</feature>
<dbReference type="Proteomes" id="UP000265618">
    <property type="component" value="Unassembled WGS sequence"/>
</dbReference>
<reference evidence="3 4" key="1">
    <citation type="journal article" date="2018" name="PLoS ONE">
        <title>The draft genome of Kipferlia bialata reveals reductive genome evolution in fornicate parasites.</title>
        <authorList>
            <person name="Tanifuji G."/>
            <person name="Takabayashi S."/>
            <person name="Kume K."/>
            <person name="Takagi M."/>
            <person name="Nakayama T."/>
            <person name="Kamikawa R."/>
            <person name="Inagaki Y."/>
            <person name="Hashimoto T."/>
        </authorList>
    </citation>
    <scope>NUCLEOTIDE SEQUENCE [LARGE SCALE GENOMIC DNA]</scope>
    <source>
        <strain evidence="3">NY0173</strain>
    </source>
</reference>